<dbReference type="SUPFAM" id="SSF54106">
    <property type="entry name" value="LysM domain"/>
    <property type="match status" value="1"/>
</dbReference>
<dbReference type="EMBL" id="AE008923">
    <property type="protein sequence ID" value="AAM38687.1"/>
    <property type="molecule type" value="Genomic_DNA"/>
</dbReference>
<evidence type="ECO:0000313" key="5">
    <source>
        <dbReference type="EMBL" id="AAM38687.1"/>
    </source>
</evidence>
<dbReference type="CDD" id="cd00118">
    <property type="entry name" value="LysM"/>
    <property type="match status" value="1"/>
</dbReference>
<proteinExistence type="predicted"/>
<dbReference type="InterPro" id="IPR052196">
    <property type="entry name" value="Bact_Kbp"/>
</dbReference>
<dbReference type="Pfam" id="PF01476">
    <property type="entry name" value="LysM"/>
    <property type="match status" value="1"/>
</dbReference>
<dbReference type="PROSITE" id="PS51782">
    <property type="entry name" value="LYSM"/>
    <property type="match status" value="1"/>
</dbReference>
<sequence>MRDRAGFTAARSMLNSAPRTLLTPRCTGIAAMSVDKKADFSNVTSSVDSTAEVTPAPDFSNVRTSVQSTAQLVEESVTVQAGDSLSSIAKRHLGDGNLWPRIFEANRETLQDPDKIFPGQVLRLPPKS</sequence>
<evidence type="ECO:0000313" key="6">
    <source>
        <dbReference type="Proteomes" id="UP000000576"/>
    </source>
</evidence>
<dbReference type="AlphaFoldDB" id="A0AAI7ZIC6"/>
<evidence type="ECO:0000256" key="2">
    <source>
        <dbReference type="ARBA" id="ARBA00022490"/>
    </source>
</evidence>
<gene>
    <name evidence="5" type="ordered locus">XAC3845</name>
</gene>
<dbReference type="PANTHER" id="PTHR34700:SF4">
    <property type="entry name" value="PHAGE-LIKE ELEMENT PBSX PROTEIN XKDP"/>
    <property type="match status" value="1"/>
</dbReference>
<evidence type="ECO:0000259" key="4">
    <source>
        <dbReference type="PROSITE" id="PS51782"/>
    </source>
</evidence>
<dbReference type="SMART" id="SM00257">
    <property type="entry name" value="LysM"/>
    <property type="match status" value="1"/>
</dbReference>
<evidence type="ECO:0000256" key="3">
    <source>
        <dbReference type="ARBA" id="ARBA00072219"/>
    </source>
</evidence>
<protein>
    <recommendedName>
        <fullName evidence="3">Potassium binding protein Kbp</fullName>
    </recommendedName>
</protein>
<dbReference type="GO" id="GO:0005737">
    <property type="term" value="C:cytoplasm"/>
    <property type="evidence" value="ECO:0007669"/>
    <property type="project" value="UniProtKB-SubCell"/>
</dbReference>
<dbReference type="InterPro" id="IPR036779">
    <property type="entry name" value="LysM_dom_sf"/>
</dbReference>
<reference evidence="5 6" key="1">
    <citation type="journal article" date="2002" name="Nature">
        <title>Comparison of the genomes of two Xanthomonas pathogens with differing host specificities.</title>
        <authorList>
            <person name="da Silva A.C."/>
            <person name="Ferro J.A."/>
            <person name="Reinach F.C."/>
            <person name="Farah C.S."/>
            <person name="Furlan L.R."/>
            <person name="Quaggio R.B."/>
            <person name="Monteiro-Vitorello C.B."/>
            <person name="Van Sluys M.A."/>
            <person name="Almeida N.F."/>
            <person name="Alves L.M."/>
            <person name="do Amaral A.M."/>
            <person name="Bertolini M.C."/>
            <person name="Camargo L.E."/>
            <person name="Camarotte G."/>
            <person name="Cannavan F."/>
            <person name="Cardozo J."/>
            <person name="Chambergo F."/>
            <person name="Ciapina L.P."/>
            <person name="Cicarelli R.M."/>
            <person name="Coutinho L.L."/>
            <person name="Cursino-Santos J.R."/>
            <person name="El-Dorry H."/>
            <person name="Faria J.B."/>
            <person name="Ferreira A.J."/>
            <person name="Ferreira R.C."/>
            <person name="Ferro M.I."/>
            <person name="Formighieri E.F."/>
            <person name="Franco M.C."/>
            <person name="Greggio C.C."/>
            <person name="Gruber A."/>
            <person name="Katsuyama A.M."/>
            <person name="Kishi L.T."/>
            <person name="Leite R.P."/>
            <person name="Lemos E.G."/>
            <person name="Lemos M.V."/>
            <person name="Locali E.C."/>
            <person name="Machado M.A."/>
            <person name="Madeira A.M."/>
            <person name="Martinez-Rossi N.M."/>
            <person name="Martins E.C."/>
            <person name="Meidanis J."/>
            <person name="Menck C.F."/>
            <person name="Miyaki C.Y."/>
            <person name="Moon D.H."/>
            <person name="Moreira L.M."/>
            <person name="Novo M.T."/>
            <person name="Okura V.K."/>
            <person name="Oliveira M.C."/>
            <person name="Oliveira V.R."/>
            <person name="Pereira H.A."/>
            <person name="Rossi A."/>
            <person name="Sena J.A."/>
            <person name="Silva C."/>
            <person name="de Souza R.F."/>
            <person name="Spinola L.A."/>
            <person name="Takita M.A."/>
            <person name="Tamura R.E."/>
            <person name="Teixeira E.C."/>
            <person name="Tezza R.I."/>
            <person name="Trindade dos Santos M."/>
            <person name="Truffi D."/>
            <person name="Tsai S.M."/>
            <person name="White F.F."/>
            <person name="Setubal J.C."/>
            <person name="Kitajima J.P."/>
        </authorList>
    </citation>
    <scope>NUCLEOTIDE SEQUENCE [LARGE SCALE GENOMIC DNA]</scope>
    <source>
        <strain evidence="5 6">306</strain>
    </source>
</reference>
<dbReference type="FunFam" id="3.10.350.10:FF:000001">
    <property type="entry name" value="Peptidoglycan-binding protein LysM"/>
    <property type="match status" value="1"/>
</dbReference>
<dbReference type="Gene3D" id="3.10.350.10">
    <property type="entry name" value="LysM domain"/>
    <property type="match status" value="1"/>
</dbReference>
<evidence type="ECO:0000256" key="1">
    <source>
        <dbReference type="ARBA" id="ARBA00004496"/>
    </source>
</evidence>
<keyword evidence="2" id="KW-0963">Cytoplasm</keyword>
<dbReference type="PANTHER" id="PTHR34700">
    <property type="entry name" value="POTASSIUM BINDING PROTEIN KBP"/>
    <property type="match status" value="1"/>
</dbReference>
<accession>A0AAI7ZIC6</accession>
<dbReference type="InterPro" id="IPR018392">
    <property type="entry name" value="LysM"/>
</dbReference>
<dbReference type="KEGG" id="xac:XAC3845"/>
<name>A0AAI7ZIC6_XANAC</name>
<dbReference type="Proteomes" id="UP000000576">
    <property type="component" value="Chromosome"/>
</dbReference>
<organism evidence="5 6">
    <name type="scientific">Xanthomonas axonopodis pv. citri (strain 306)</name>
    <dbReference type="NCBI Taxonomy" id="190486"/>
    <lineage>
        <taxon>Bacteria</taxon>
        <taxon>Pseudomonadati</taxon>
        <taxon>Pseudomonadota</taxon>
        <taxon>Gammaproteobacteria</taxon>
        <taxon>Lysobacterales</taxon>
        <taxon>Lysobacteraceae</taxon>
        <taxon>Xanthomonas</taxon>
    </lineage>
</organism>
<comment type="subcellular location">
    <subcellularLocation>
        <location evidence="1">Cytoplasm</location>
    </subcellularLocation>
</comment>
<feature type="domain" description="LysM" evidence="4">
    <location>
        <begin position="75"/>
        <end position="124"/>
    </location>
</feature>